<feature type="transmembrane region" description="Helical" evidence="5">
    <location>
        <begin position="24"/>
        <end position="45"/>
    </location>
</feature>
<dbReference type="PANTHER" id="PTHR32347:SF14">
    <property type="entry name" value="EFFLUX SYSTEM COMPONENT YKNX-RELATED"/>
    <property type="match status" value="1"/>
</dbReference>
<dbReference type="EMBL" id="NWVD01000009">
    <property type="protein sequence ID" value="PCG07932.1"/>
    <property type="molecule type" value="Genomic_DNA"/>
</dbReference>
<dbReference type="RefSeq" id="WP_096613739.1">
    <property type="nucleotide sequence ID" value="NZ_NWVD01000009.1"/>
</dbReference>
<feature type="domain" description="YknX-like beta-barrel" evidence="6">
    <location>
        <begin position="243"/>
        <end position="337"/>
    </location>
</feature>
<evidence type="ECO:0000259" key="6">
    <source>
        <dbReference type="Pfam" id="PF25990"/>
    </source>
</evidence>
<dbReference type="Pfam" id="PF25990">
    <property type="entry name" value="Beta-barrel_YknX"/>
    <property type="match status" value="1"/>
</dbReference>
<feature type="compositionally biased region" description="Gly residues" evidence="4">
    <location>
        <begin position="361"/>
        <end position="370"/>
    </location>
</feature>
<evidence type="ECO:0000313" key="7">
    <source>
        <dbReference type="EMBL" id="PCG07932.1"/>
    </source>
</evidence>
<comment type="similarity">
    <text evidence="2">Belongs to the membrane fusion protein (MFP) (TC 8.A.1) family.</text>
</comment>
<sequence>MADPATDEFLGVTPQPAWRRRIKWIVLAVVLVGLALLLSKCVFGGSDKPDYATVPVQRGNLTVTVSATGKLAPTNQVTVGSQLSGLVTRVVVDVNDRVTAGQPLALIDPEQIDDQIRAGQAQLAANVAQVNQARATVAEAQAQLARLEEVSRLSNGRVPSKAELQTGQADAQRAVAALRVAEANVTAARAQLAQSQTQRARAIIRSPVNGVVLARQVDPGQTVAASFNTPTLFVIAEDLSKMKLEVAIDEADVGEVRTGQKATFTVDAFPGRTFPATITRVDLGSNLTVSNATASSSSTGSSATASTTGQVVSYAADLTVANPTFQLRPGMTATADIVTADKRDALLVPNAAFRFKPDSGAGDGARGGIAGSLVPRGRRRGSGGDRTATLTRGAQQTVYVRGDDGTPQPVQVTTGDTNGTLTEVLSGALKPGMQVITGQLASGDDAAVGDSRRRSGGRPGGGGAGGQ</sequence>
<dbReference type="NCBIfam" id="TIGR01730">
    <property type="entry name" value="RND_mfp"/>
    <property type="match status" value="1"/>
</dbReference>
<dbReference type="GO" id="GO:0022857">
    <property type="term" value="F:transmembrane transporter activity"/>
    <property type="evidence" value="ECO:0007669"/>
    <property type="project" value="InterPro"/>
</dbReference>
<evidence type="ECO:0000256" key="3">
    <source>
        <dbReference type="ARBA" id="ARBA00023054"/>
    </source>
</evidence>
<evidence type="ECO:0000313" key="8">
    <source>
        <dbReference type="Proteomes" id="UP000218784"/>
    </source>
</evidence>
<dbReference type="InterPro" id="IPR058636">
    <property type="entry name" value="Beta-barrel_YknX"/>
</dbReference>
<dbReference type="AlphaFoldDB" id="A0A2A4HSP4"/>
<proteinExistence type="inferred from homology"/>
<accession>A0A2A4HSP4</accession>
<dbReference type="InterPro" id="IPR050465">
    <property type="entry name" value="UPF0194_transport"/>
</dbReference>
<comment type="subcellular location">
    <subcellularLocation>
        <location evidence="1">Cell envelope</location>
    </subcellularLocation>
</comment>
<evidence type="ECO:0000256" key="5">
    <source>
        <dbReference type="SAM" id="Phobius"/>
    </source>
</evidence>
<keyword evidence="5" id="KW-1133">Transmembrane helix</keyword>
<dbReference type="Gene3D" id="2.40.420.20">
    <property type="match status" value="1"/>
</dbReference>
<dbReference type="SUPFAM" id="SSF111369">
    <property type="entry name" value="HlyD-like secretion proteins"/>
    <property type="match status" value="1"/>
</dbReference>
<name>A0A2A4HSP4_9SPHN</name>
<evidence type="ECO:0000256" key="1">
    <source>
        <dbReference type="ARBA" id="ARBA00004196"/>
    </source>
</evidence>
<dbReference type="InterPro" id="IPR006143">
    <property type="entry name" value="RND_pump_MFP"/>
</dbReference>
<comment type="caution">
    <text evidence="7">The sequence shown here is derived from an EMBL/GenBank/DDBJ whole genome shotgun (WGS) entry which is preliminary data.</text>
</comment>
<keyword evidence="8" id="KW-1185">Reference proteome</keyword>
<feature type="region of interest" description="Disordered" evidence="4">
    <location>
        <begin position="359"/>
        <end position="388"/>
    </location>
</feature>
<dbReference type="PANTHER" id="PTHR32347">
    <property type="entry name" value="EFFLUX SYSTEM COMPONENT YKNX-RELATED"/>
    <property type="match status" value="1"/>
</dbReference>
<feature type="compositionally biased region" description="Gly residues" evidence="4">
    <location>
        <begin position="457"/>
        <end position="467"/>
    </location>
</feature>
<dbReference type="Gene3D" id="2.40.30.170">
    <property type="match status" value="1"/>
</dbReference>
<organism evidence="7 8">
    <name type="scientific">Sphingomonas ginsenosidimutans</name>
    <dbReference type="NCBI Taxonomy" id="862134"/>
    <lineage>
        <taxon>Bacteria</taxon>
        <taxon>Pseudomonadati</taxon>
        <taxon>Pseudomonadota</taxon>
        <taxon>Alphaproteobacteria</taxon>
        <taxon>Sphingomonadales</taxon>
        <taxon>Sphingomonadaceae</taxon>
        <taxon>Sphingomonas</taxon>
    </lineage>
</organism>
<keyword evidence="3" id="KW-0175">Coiled coil</keyword>
<evidence type="ECO:0000256" key="4">
    <source>
        <dbReference type="SAM" id="MobiDB-lite"/>
    </source>
</evidence>
<protein>
    <submittedName>
        <fullName evidence="7">Efflux transporter periplasmic adaptor subunit</fullName>
    </submittedName>
</protein>
<keyword evidence="5" id="KW-0812">Transmembrane</keyword>
<dbReference type="Gene3D" id="2.40.50.100">
    <property type="match status" value="1"/>
</dbReference>
<dbReference type="GO" id="GO:0016020">
    <property type="term" value="C:membrane"/>
    <property type="evidence" value="ECO:0007669"/>
    <property type="project" value="InterPro"/>
</dbReference>
<feature type="region of interest" description="Disordered" evidence="4">
    <location>
        <begin position="440"/>
        <end position="467"/>
    </location>
</feature>
<dbReference type="GO" id="GO:0030313">
    <property type="term" value="C:cell envelope"/>
    <property type="evidence" value="ECO:0007669"/>
    <property type="project" value="UniProtKB-SubCell"/>
</dbReference>
<keyword evidence="5" id="KW-0472">Membrane</keyword>
<reference evidence="7 8" key="1">
    <citation type="submission" date="2017-09" db="EMBL/GenBank/DDBJ databases">
        <title>Sphingomonas ginsenosidimutans KACC 14949, whole genome shotgun sequence.</title>
        <authorList>
            <person name="Feng G."/>
            <person name="Zhu H."/>
        </authorList>
    </citation>
    <scope>NUCLEOTIDE SEQUENCE [LARGE SCALE GENOMIC DNA]</scope>
    <source>
        <strain evidence="7 8">KACC 14949</strain>
    </source>
</reference>
<dbReference type="Proteomes" id="UP000218784">
    <property type="component" value="Unassembled WGS sequence"/>
</dbReference>
<evidence type="ECO:0000256" key="2">
    <source>
        <dbReference type="ARBA" id="ARBA00009477"/>
    </source>
</evidence>
<gene>
    <name evidence="7" type="ORF">COA17_15695</name>
</gene>